<dbReference type="GO" id="GO:0043937">
    <property type="term" value="P:regulation of sporulation"/>
    <property type="evidence" value="ECO:0007669"/>
    <property type="project" value="InterPro"/>
</dbReference>
<keyword evidence="3 4" id="KW-0131">Cell cycle</keyword>
<dbReference type="SUPFAM" id="SSF55608">
    <property type="entry name" value="Homing endonucleases"/>
    <property type="match status" value="1"/>
</dbReference>
<feature type="domain" description="Sporulation transcription regulator WhiA N-terminal" evidence="6">
    <location>
        <begin position="21"/>
        <end position="103"/>
    </location>
</feature>
<protein>
    <recommendedName>
        <fullName evidence="4">Probable cell division protein WhiA</fullName>
    </recommendedName>
</protein>
<evidence type="ECO:0000256" key="1">
    <source>
        <dbReference type="ARBA" id="ARBA00022618"/>
    </source>
</evidence>
<feature type="domain" description="Sporulation regulator WhiA C-terminal" evidence="5">
    <location>
        <begin position="226"/>
        <end position="311"/>
    </location>
</feature>
<evidence type="ECO:0000313" key="9">
    <source>
        <dbReference type="Proteomes" id="UP000232229"/>
    </source>
</evidence>
<dbReference type="GO" id="GO:0003677">
    <property type="term" value="F:DNA binding"/>
    <property type="evidence" value="ECO:0007669"/>
    <property type="project" value="UniProtKB-UniRule"/>
</dbReference>
<accession>A0A249SMK4</accession>
<name>A0A249SMK4_9MOLU</name>
<evidence type="ECO:0000256" key="4">
    <source>
        <dbReference type="HAMAP-Rule" id="MF_01420"/>
    </source>
</evidence>
<dbReference type="Pfam" id="PF10298">
    <property type="entry name" value="WhiA_N"/>
    <property type="match status" value="1"/>
</dbReference>
<dbReference type="Pfam" id="PF14527">
    <property type="entry name" value="LAGLIDADG_WhiA"/>
    <property type="match status" value="1"/>
</dbReference>
<evidence type="ECO:0000259" key="5">
    <source>
        <dbReference type="Pfam" id="PF02650"/>
    </source>
</evidence>
<proteinExistence type="inferred from homology"/>
<reference evidence="8 9" key="1">
    <citation type="submission" date="2017-08" db="EMBL/GenBank/DDBJ databases">
        <title>Complete Genome Sequence of Mesoplasma chauliocola.</title>
        <authorList>
            <person name="Knight T.F.Jr."/>
            <person name="Citino T."/>
        </authorList>
    </citation>
    <scope>NUCLEOTIDE SEQUENCE [LARGE SCALE GENOMIC DNA]</scope>
    <source>
        <strain evidence="8 9">CHPA-2</strain>
    </source>
</reference>
<evidence type="ECO:0000256" key="2">
    <source>
        <dbReference type="ARBA" id="ARBA00023125"/>
    </source>
</evidence>
<dbReference type="InterPro" id="IPR003802">
    <property type="entry name" value="Sporulation_regulator_WhiA"/>
</dbReference>
<keyword evidence="9" id="KW-1185">Reference proteome</keyword>
<dbReference type="HAMAP" id="MF_01420">
    <property type="entry name" value="HTH_type_WhiA"/>
    <property type="match status" value="1"/>
</dbReference>
<dbReference type="GO" id="GO:0051301">
    <property type="term" value="P:cell division"/>
    <property type="evidence" value="ECO:0007669"/>
    <property type="project" value="UniProtKB-UniRule"/>
</dbReference>
<organism evidence="8 9">
    <name type="scientific">Mesoplasma chauliocola</name>
    <dbReference type="NCBI Taxonomy" id="216427"/>
    <lineage>
        <taxon>Bacteria</taxon>
        <taxon>Bacillati</taxon>
        <taxon>Mycoplasmatota</taxon>
        <taxon>Mollicutes</taxon>
        <taxon>Entomoplasmatales</taxon>
        <taxon>Entomoplasmataceae</taxon>
        <taxon>Mesoplasma</taxon>
    </lineage>
</organism>
<dbReference type="PANTHER" id="PTHR37307:SF1">
    <property type="entry name" value="CELL DIVISION PROTEIN WHIA-RELATED"/>
    <property type="match status" value="1"/>
</dbReference>
<dbReference type="Gene3D" id="3.10.28.10">
    <property type="entry name" value="Homing endonucleases"/>
    <property type="match status" value="1"/>
</dbReference>
<evidence type="ECO:0000256" key="3">
    <source>
        <dbReference type="ARBA" id="ARBA00023306"/>
    </source>
</evidence>
<evidence type="ECO:0000313" key="8">
    <source>
        <dbReference type="EMBL" id="ASZ08827.1"/>
    </source>
</evidence>
<keyword evidence="2 4" id="KW-0238">DNA-binding</keyword>
<dbReference type="NCBIfam" id="TIGR00647">
    <property type="entry name" value="DNA_bind_WhiA"/>
    <property type="match status" value="1"/>
</dbReference>
<dbReference type="EMBL" id="CP023173">
    <property type="protein sequence ID" value="ASZ08827.1"/>
    <property type="molecule type" value="Genomic_DNA"/>
</dbReference>
<gene>
    <name evidence="4 8" type="primary">whiA</name>
    <name evidence="8" type="ORF">CK556_00405</name>
</gene>
<dbReference type="RefSeq" id="WP_027875787.1">
    <property type="nucleotide sequence ID" value="NZ_CP023173.1"/>
</dbReference>
<dbReference type="KEGG" id="mchc:CK556_00405"/>
<dbReference type="PANTHER" id="PTHR37307">
    <property type="entry name" value="CELL DIVISION PROTEIN WHIA-RELATED"/>
    <property type="match status" value="1"/>
</dbReference>
<comment type="function">
    <text evidence="4">Involved in cell division and chromosome segregation.</text>
</comment>
<evidence type="ECO:0000259" key="6">
    <source>
        <dbReference type="Pfam" id="PF10298"/>
    </source>
</evidence>
<dbReference type="InterPro" id="IPR018478">
    <property type="entry name" value="Sporu_reg_WhiA_N_dom"/>
</dbReference>
<dbReference type="InterPro" id="IPR023054">
    <property type="entry name" value="Sporulation_regulator_WhiA_C"/>
</dbReference>
<comment type="similarity">
    <text evidence="4">Belongs to the WhiA family.</text>
</comment>
<keyword evidence="1 4" id="KW-0132">Cell division</keyword>
<evidence type="ECO:0000259" key="7">
    <source>
        <dbReference type="Pfam" id="PF14527"/>
    </source>
</evidence>
<dbReference type="STRING" id="1336232.GCA_000518825_00621"/>
<dbReference type="InterPro" id="IPR027434">
    <property type="entry name" value="Homing_endonucl"/>
</dbReference>
<dbReference type="Proteomes" id="UP000232229">
    <property type="component" value="Chromosome"/>
</dbReference>
<feature type="domain" description="WhiA LAGLIDADG-like" evidence="7">
    <location>
        <begin position="130"/>
        <end position="222"/>
    </location>
</feature>
<dbReference type="Pfam" id="PF02650">
    <property type="entry name" value="HTH_WhiA"/>
    <property type="match status" value="1"/>
</dbReference>
<dbReference type="InterPro" id="IPR039518">
    <property type="entry name" value="WhiA_LAGLIDADG_dom"/>
</dbReference>
<dbReference type="AlphaFoldDB" id="A0A249SMK4"/>
<sequence>MSFALKVKEEVISHTFEDDLAKAFLSGFIKYNAELIWSSGNEKLKLSSISNKIARNIFSLCKKMFNGHIEISVSQTQTLKQNKTFQITLIGKISDFLKSLNIWDESNSKIIDFKPLKIKVKKEELTNLKRAYMAGVFVAVGSVNSPETTNYHLELQFKEELSAKYIVELMNNYGFDFKVLKRNEKLFICYIKKAIMVSDFLKFVDAYQAVMSFENERIMRDVSNNVNRVNNIDISNEKKALTTGLKQIEQISKIQSNFGMKKLSEKAVHLCDLRIQNPNASYSELTELMNENGFEITKSGISNLFKIIEKLSAEFKN</sequence>